<feature type="domain" description="RING-type" evidence="11">
    <location>
        <begin position="927"/>
        <end position="966"/>
    </location>
</feature>
<keyword evidence="7 9" id="KW-0863">Zinc-finger</keyword>
<dbReference type="GO" id="GO:0007219">
    <property type="term" value="P:Notch signaling pathway"/>
    <property type="evidence" value="ECO:0007669"/>
    <property type="project" value="InterPro"/>
</dbReference>
<dbReference type="SMART" id="SM00184">
    <property type="entry name" value="RING"/>
    <property type="match status" value="1"/>
</dbReference>
<dbReference type="RefSeq" id="XP_031423422.1">
    <property type="nucleotide sequence ID" value="XM_031567562.2"/>
</dbReference>
<evidence type="ECO:0000256" key="4">
    <source>
        <dbReference type="ARBA" id="ARBA00012483"/>
    </source>
</evidence>
<name>A0A6P8FJR3_CLUHA</name>
<feature type="compositionally biased region" description="Basic and acidic residues" evidence="10">
    <location>
        <begin position="626"/>
        <end position="653"/>
    </location>
</feature>
<dbReference type="SUPFAM" id="SSF57850">
    <property type="entry name" value="RING/U-box"/>
    <property type="match status" value="1"/>
</dbReference>
<dbReference type="Pfam" id="PF13445">
    <property type="entry name" value="zf-RING_UBOX"/>
    <property type="match status" value="1"/>
</dbReference>
<feature type="compositionally biased region" description="Acidic residues" evidence="10">
    <location>
        <begin position="37"/>
        <end position="46"/>
    </location>
</feature>
<dbReference type="InterPro" id="IPR039396">
    <property type="entry name" value="Deltex_C"/>
</dbReference>
<feature type="compositionally biased region" description="Low complexity" evidence="10">
    <location>
        <begin position="860"/>
        <end position="874"/>
    </location>
</feature>
<dbReference type="InterPro" id="IPR013083">
    <property type="entry name" value="Znf_RING/FYVE/PHD"/>
</dbReference>
<dbReference type="AlphaFoldDB" id="A0A6P8FJR3"/>
<comment type="pathway">
    <text evidence="2">Protein modification; protein ubiquitination.</text>
</comment>
<dbReference type="Gene3D" id="3.30.390.130">
    <property type="match status" value="1"/>
</dbReference>
<feature type="region of interest" description="Disordered" evidence="10">
    <location>
        <begin position="1"/>
        <end position="62"/>
    </location>
</feature>
<dbReference type="GO" id="GO:0061630">
    <property type="term" value="F:ubiquitin protein ligase activity"/>
    <property type="evidence" value="ECO:0007669"/>
    <property type="project" value="UniProtKB-EC"/>
</dbReference>
<keyword evidence="5" id="KW-0808">Transferase</keyword>
<evidence type="ECO:0000256" key="1">
    <source>
        <dbReference type="ARBA" id="ARBA00000900"/>
    </source>
</evidence>
<dbReference type="KEGG" id="char:105903019"/>
<reference evidence="13" key="1">
    <citation type="submission" date="2025-08" db="UniProtKB">
        <authorList>
            <consortium name="RefSeq"/>
        </authorList>
    </citation>
    <scope>IDENTIFICATION</scope>
</reference>
<dbReference type="Pfam" id="PF21718">
    <property type="entry name" value="KH_DTX3L"/>
    <property type="match status" value="1"/>
</dbReference>
<dbReference type="InterPro" id="IPR039399">
    <property type="entry name" value="Deltex_C_sf"/>
</dbReference>
<feature type="region of interest" description="Disordered" evidence="10">
    <location>
        <begin position="621"/>
        <end position="657"/>
    </location>
</feature>
<evidence type="ECO:0000256" key="8">
    <source>
        <dbReference type="ARBA" id="ARBA00022833"/>
    </source>
</evidence>
<evidence type="ECO:0000256" key="5">
    <source>
        <dbReference type="ARBA" id="ARBA00022679"/>
    </source>
</evidence>
<keyword evidence="6" id="KW-0479">Metal-binding</keyword>
<feature type="compositionally biased region" description="Polar residues" evidence="10">
    <location>
        <begin position="131"/>
        <end position="155"/>
    </location>
</feature>
<feature type="region of interest" description="Disordered" evidence="10">
    <location>
        <begin position="860"/>
        <end position="923"/>
    </location>
</feature>
<comment type="similarity">
    <text evidence="3">Belongs to the Deltex family.</text>
</comment>
<sequence>MDKDTPMELDATPASNGSPLLQQGLWQSATYQQQATEDVEMSDDGNTDSLAGTSDQQVSTTGTLLAAGSSSVLVDRTATQAQNHSDEPKNATYPEGIPTYATAITEQPLKDTSAPNTSQHLGHQPIGDTSAPYTSQHLGHQPSGDTSAPYTSQHLGHQPIGDTSAPYTSHHLGHQYSGDTSAPYTSQHLGHQPIGDTSAPYTSQHLGHQPSGDTSAPYTSQHLGHQPSGDTSAPNTSQHLGHQPIGDTGGQTQMQQFQAPGPAGNLMGFPGGWRDGAKGPTSQQKLSRLRSQDPDETKPSEDEMLSKPQDVAAVIVEIEWEVKEQPPKWERMVKKALQSFFNKDLKEIEQSIEVSDLYILDAPFLAKIIISPSSACEMLLNMKSAPLNFKDRDEKATVHFRTTVPVDEPPVSAPIHKYGSSVQKTQEIPMTVSAVVDVRKFEIQLEKKLLCIFEQHKTGSHTLTVNGTFEEVEEFYKEFNQVIGQPVTRNTNTVFKHTNPNQMETSREPMRVPLFQYWYLNQMQRKEIEHIQDKHGVAIKADVCVTVEETSGATSDSCTVATNEFIDLFTKFASNIVTVPVPSAALELVQRLDTKLMLTASAQSCILLGPPDHVAAAERLLNQPANKDDPRSERPEVHWDKDRNKNPHGESRWNRPKAIEMNIKDPLSSNGLCISETHWELMKNAFKKQIKDLKKKFGVDFKENSTHGNVTVSAQSTGIQIVNLEVNALRALMSLYQKIVTTTMSCPLQNISDTQTKMVKEHLSDIRKQNPSLAVVEISATGGAWMMIGLPDHLRFAVKEIEKKLGGPVFDRKHKDMLGYEQDADFLRPYGNESAKGYEPRAAASGSSVDGAKGYEGWAAASGSSVDGATSSSVYGENQKPGGAGRKETKEYEKCKWEKGNGSTGGPNDDHRAPPGGKDGGGEEDKCPICIDEFNNEVKLSCGHSFCKDCLRQSVESMGATCPVCKDVFGKVEGDQPDGTMKNRIDRSSVPGYGRCDTIVIDYNIPSGNQSSRHPKPGRPFQGAHRTAYLPDNKEGREILALLRRAFDQRLIFTVGTSRTSGQDDCVTWNDIHHKTSQYGGQQSFGYPDDGYMKRVREELKAKGIE</sequence>
<organism evidence="12 13">
    <name type="scientific">Clupea harengus</name>
    <name type="common">Atlantic herring</name>
    <dbReference type="NCBI Taxonomy" id="7950"/>
    <lineage>
        <taxon>Eukaryota</taxon>
        <taxon>Metazoa</taxon>
        <taxon>Chordata</taxon>
        <taxon>Craniata</taxon>
        <taxon>Vertebrata</taxon>
        <taxon>Euteleostomi</taxon>
        <taxon>Actinopterygii</taxon>
        <taxon>Neopterygii</taxon>
        <taxon>Teleostei</taxon>
        <taxon>Clupei</taxon>
        <taxon>Clupeiformes</taxon>
        <taxon>Clupeoidei</taxon>
        <taxon>Clupeidae</taxon>
        <taxon>Clupea</taxon>
    </lineage>
</organism>
<evidence type="ECO:0000256" key="3">
    <source>
        <dbReference type="ARBA" id="ARBA00009413"/>
    </source>
</evidence>
<dbReference type="Proteomes" id="UP000515152">
    <property type="component" value="Chromosome 5"/>
</dbReference>
<dbReference type="UniPathway" id="UPA00143"/>
<proteinExistence type="inferred from homology"/>
<dbReference type="OrthoDB" id="527344at2759"/>
<dbReference type="GO" id="GO:0008270">
    <property type="term" value="F:zinc ion binding"/>
    <property type="evidence" value="ECO:0007669"/>
    <property type="project" value="UniProtKB-KW"/>
</dbReference>
<comment type="catalytic activity">
    <reaction evidence="1">
        <text>S-ubiquitinyl-[E2 ubiquitin-conjugating enzyme]-L-cysteine + [acceptor protein]-L-lysine = [E2 ubiquitin-conjugating enzyme]-L-cysteine + N(6)-ubiquitinyl-[acceptor protein]-L-lysine.</text>
        <dbReference type="EC" id="2.3.2.27"/>
    </reaction>
</comment>
<dbReference type="InterPro" id="IPR027370">
    <property type="entry name" value="Znf-RING_euk"/>
</dbReference>
<evidence type="ECO:0000256" key="10">
    <source>
        <dbReference type="SAM" id="MobiDB-lite"/>
    </source>
</evidence>
<dbReference type="InterPro" id="IPR048409">
    <property type="entry name" value="DTX3L_KH-like"/>
</dbReference>
<feature type="compositionally biased region" description="Basic and acidic residues" evidence="10">
    <location>
        <begin position="885"/>
        <end position="899"/>
    </location>
</feature>
<feature type="compositionally biased region" description="Polar residues" evidence="10">
    <location>
        <begin position="199"/>
        <end position="240"/>
    </location>
</feature>
<dbReference type="Pfam" id="PF18102">
    <property type="entry name" value="DTC"/>
    <property type="match status" value="1"/>
</dbReference>
<feature type="region of interest" description="Disordered" evidence="10">
    <location>
        <begin position="110"/>
        <end position="305"/>
    </location>
</feature>
<keyword evidence="8" id="KW-0862">Zinc</keyword>
<dbReference type="PROSITE" id="PS00518">
    <property type="entry name" value="ZF_RING_1"/>
    <property type="match status" value="1"/>
</dbReference>
<dbReference type="GO" id="GO:0016567">
    <property type="term" value="P:protein ubiquitination"/>
    <property type="evidence" value="ECO:0007669"/>
    <property type="project" value="UniProtKB-UniPathway"/>
</dbReference>
<dbReference type="InterPro" id="IPR001841">
    <property type="entry name" value="Znf_RING"/>
</dbReference>
<dbReference type="CDD" id="cd09633">
    <property type="entry name" value="Deltex_C"/>
    <property type="match status" value="1"/>
</dbReference>
<dbReference type="PROSITE" id="PS50089">
    <property type="entry name" value="ZF_RING_2"/>
    <property type="match status" value="1"/>
</dbReference>
<feature type="region of interest" description="Disordered" evidence="10">
    <location>
        <begin position="1006"/>
        <end position="1025"/>
    </location>
</feature>
<keyword evidence="12" id="KW-1185">Reference proteome</keyword>
<feature type="compositionally biased region" description="Polar residues" evidence="10">
    <location>
        <begin position="13"/>
        <end position="36"/>
    </location>
</feature>
<evidence type="ECO:0000313" key="12">
    <source>
        <dbReference type="Proteomes" id="UP000515152"/>
    </source>
</evidence>
<evidence type="ECO:0000313" key="13">
    <source>
        <dbReference type="RefSeq" id="XP_031423422.1"/>
    </source>
</evidence>
<accession>A0A6P8FJR3</accession>
<dbReference type="Gene3D" id="3.30.40.10">
    <property type="entry name" value="Zinc/RING finger domain, C3HC4 (zinc finger)"/>
    <property type="match status" value="1"/>
</dbReference>
<dbReference type="EC" id="2.3.2.27" evidence="4"/>
<dbReference type="GeneID" id="105903019"/>
<feature type="compositionally biased region" description="Polar residues" evidence="10">
    <location>
        <begin position="47"/>
        <end position="62"/>
    </location>
</feature>
<feature type="compositionally biased region" description="Basic and acidic residues" evidence="10">
    <location>
        <begin position="290"/>
        <end position="305"/>
    </location>
</feature>
<evidence type="ECO:0000259" key="11">
    <source>
        <dbReference type="PROSITE" id="PS50089"/>
    </source>
</evidence>
<evidence type="ECO:0000256" key="7">
    <source>
        <dbReference type="ARBA" id="ARBA00022771"/>
    </source>
</evidence>
<gene>
    <name evidence="13" type="primary">LOC105903019</name>
</gene>
<dbReference type="InterPro" id="IPR039398">
    <property type="entry name" value="Deltex_fam"/>
</dbReference>
<feature type="compositionally biased region" description="Polar residues" evidence="10">
    <location>
        <begin position="177"/>
        <end position="189"/>
    </location>
</feature>
<dbReference type="InterPro" id="IPR017907">
    <property type="entry name" value="Znf_RING_CS"/>
</dbReference>
<evidence type="ECO:0000256" key="9">
    <source>
        <dbReference type="PROSITE-ProRule" id="PRU00175"/>
    </source>
</evidence>
<dbReference type="PANTHER" id="PTHR12622">
    <property type="entry name" value="DELTEX-RELATED"/>
    <property type="match status" value="1"/>
</dbReference>
<protein>
    <recommendedName>
        <fullName evidence="4">RING-type E3 ubiquitin transferase</fullName>
        <ecNumber evidence="4">2.3.2.27</ecNumber>
    </recommendedName>
</protein>
<evidence type="ECO:0000256" key="2">
    <source>
        <dbReference type="ARBA" id="ARBA00004906"/>
    </source>
</evidence>
<evidence type="ECO:0000256" key="6">
    <source>
        <dbReference type="ARBA" id="ARBA00022723"/>
    </source>
</evidence>